<evidence type="ECO:0000256" key="1">
    <source>
        <dbReference type="SAM" id="Coils"/>
    </source>
</evidence>
<keyword evidence="1" id="KW-0175">Coiled coil</keyword>
<keyword evidence="2" id="KW-1185">Reference proteome</keyword>
<accession>A0A8B8GQ66</accession>
<feature type="coiled-coil region" evidence="1">
    <location>
        <begin position="192"/>
        <end position="219"/>
    </location>
</feature>
<dbReference type="AlphaFoldDB" id="A0A8B8GQ66"/>
<dbReference type="RefSeq" id="XP_025424442.1">
    <property type="nucleotide sequence ID" value="XM_025568657.1"/>
</dbReference>
<evidence type="ECO:0000313" key="3">
    <source>
        <dbReference type="RefSeq" id="XP_025424442.1"/>
    </source>
</evidence>
<proteinExistence type="predicted"/>
<gene>
    <name evidence="3" type="primary">LOC112693547</name>
</gene>
<evidence type="ECO:0000313" key="2">
    <source>
        <dbReference type="Proteomes" id="UP000694846"/>
    </source>
</evidence>
<name>A0A8B8GQ66_9HEMI</name>
<sequence>MSFEAFLKVVMKWASSPQATTDIHQFRPYNKAETVVRYKTRNRITVPVNHRPSAGAERIEMSQTVMEFMQQLWLALVMAWYLQAYVEADTIPRQNAFVELDSQLLDRIEITTEEIARNSTRDGFVDHEIQAMIDLFINNLNITIDELRQYSNHRNSSNFDDTKMKEFQKKGLIMYENTAITVEYIVFKINVLSKSTEELEQLEKYIIDEEKRLKDVSNNSLEKKIKSVLDKIQTTKRFIGKHVNHLNDINNVLKDLSVKLMNTLKVSINSNLYRFVSQVRAIN</sequence>
<organism evidence="2 3">
    <name type="scientific">Sipha flava</name>
    <name type="common">yellow sugarcane aphid</name>
    <dbReference type="NCBI Taxonomy" id="143950"/>
    <lineage>
        <taxon>Eukaryota</taxon>
        <taxon>Metazoa</taxon>
        <taxon>Ecdysozoa</taxon>
        <taxon>Arthropoda</taxon>
        <taxon>Hexapoda</taxon>
        <taxon>Insecta</taxon>
        <taxon>Pterygota</taxon>
        <taxon>Neoptera</taxon>
        <taxon>Paraneoptera</taxon>
        <taxon>Hemiptera</taxon>
        <taxon>Sternorrhyncha</taxon>
        <taxon>Aphidomorpha</taxon>
        <taxon>Aphidoidea</taxon>
        <taxon>Aphididae</taxon>
        <taxon>Sipha</taxon>
    </lineage>
</organism>
<dbReference type="OrthoDB" id="6605215at2759"/>
<dbReference type="GeneID" id="112693547"/>
<dbReference type="Proteomes" id="UP000694846">
    <property type="component" value="Unplaced"/>
</dbReference>
<reference evidence="3" key="1">
    <citation type="submission" date="2025-08" db="UniProtKB">
        <authorList>
            <consortium name="RefSeq"/>
        </authorList>
    </citation>
    <scope>IDENTIFICATION</scope>
    <source>
        <tissue evidence="3">Whole body</tissue>
    </source>
</reference>
<protein>
    <submittedName>
        <fullName evidence="3">Uncharacterized protein LOC112693547 isoform X1</fullName>
    </submittedName>
</protein>